<dbReference type="SUPFAM" id="SSF56601">
    <property type="entry name" value="beta-lactamase/transpeptidase-like"/>
    <property type="match status" value="1"/>
</dbReference>
<evidence type="ECO:0000256" key="14">
    <source>
        <dbReference type="SAM" id="SignalP"/>
    </source>
</evidence>
<feature type="chain" id="PRO_5047204903" description="serine-type D-Ala-D-Ala carboxypeptidase" evidence="14">
    <location>
        <begin position="19"/>
        <end position="376"/>
    </location>
</feature>
<evidence type="ECO:0000256" key="6">
    <source>
        <dbReference type="ARBA" id="ARBA00022670"/>
    </source>
</evidence>
<evidence type="ECO:0000256" key="13">
    <source>
        <dbReference type="RuleBase" id="RU004016"/>
    </source>
</evidence>
<dbReference type="SMART" id="SM00936">
    <property type="entry name" value="PBP5_C"/>
    <property type="match status" value="1"/>
</dbReference>
<evidence type="ECO:0000256" key="12">
    <source>
        <dbReference type="ARBA" id="ARBA00034000"/>
    </source>
</evidence>
<dbReference type="InterPro" id="IPR037167">
    <property type="entry name" value="Peptidase_S11_C_sf"/>
</dbReference>
<dbReference type="PANTHER" id="PTHR21581:SF6">
    <property type="entry name" value="TRAFFICKING PROTEIN PARTICLE COMPLEX SUBUNIT 12"/>
    <property type="match status" value="1"/>
</dbReference>
<sequence>MKNTLIALAVALSVQAGAAALPVPPAPDLSATAYLLLDFNSGTTLAAKDADRRIEPASLTKLMTAYLTFQALKEGRIKMDQQFTVSEKGWRTEGSRMFLDPKKPASVSDMIKGMIVQSGNDACVTLAEAIAGTEETFAGMMNQQAARLGMKNTHFMNSTGLPDPQHYTTARDLGILAAAIIRDFPQHYPIYSMRDFRYNNISQPNRNLLLYRDPQVDGMKTGHTDSAGYCLVASKRDGQRRVLSVVLGTDSDVTRANESARLLGYGMQFFDVPKLFAARQPVSQVKVYKGASNTVPVGFDTDQYVAVAKGASARLQKQVLLKPHLTAPVAAGQVVGSIKLSVDGQPLAELPLKVLTAVPEAGFFGRSVDSVKLWFN</sequence>
<dbReference type="RefSeq" id="WP_284194575.1">
    <property type="nucleotide sequence ID" value="NZ_BSOG01000001.1"/>
</dbReference>
<evidence type="ECO:0000256" key="9">
    <source>
        <dbReference type="ARBA" id="ARBA00022960"/>
    </source>
</evidence>
<dbReference type="Gene3D" id="3.40.710.10">
    <property type="entry name" value="DD-peptidase/beta-lactamase superfamily"/>
    <property type="match status" value="1"/>
</dbReference>
<dbReference type="SUPFAM" id="SSF69189">
    <property type="entry name" value="Penicillin-binding protein associated domain"/>
    <property type="match status" value="1"/>
</dbReference>
<keyword evidence="7 14" id="KW-0732">Signal</keyword>
<evidence type="ECO:0000313" key="16">
    <source>
        <dbReference type="EMBL" id="GLR11416.1"/>
    </source>
</evidence>
<dbReference type="Pfam" id="PF07943">
    <property type="entry name" value="PBP5_C"/>
    <property type="match status" value="1"/>
</dbReference>
<dbReference type="PANTHER" id="PTHR21581">
    <property type="entry name" value="D-ALANYL-D-ALANINE CARBOXYPEPTIDASE"/>
    <property type="match status" value="1"/>
</dbReference>
<accession>A0ABQ5YD06</accession>
<dbReference type="EC" id="3.4.16.4" evidence="4"/>
<comment type="caution">
    <text evidence="16">The sequence shown here is derived from an EMBL/GenBank/DDBJ whole genome shotgun (WGS) entry which is preliminary data.</text>
</comment>
<dbReference type="InterPro" id="IPR012907">
    <property type="entry name" value="Peptidase_S11_C"/>
</dbReference>
<name>A0ABQ5YD06_9NEIS</name>
<keyword evidence="5" id="KW-0121">Carboxypeptidase</keyword>
<feature type="signal peptide" evidence="14">
    <location>
        <begin position="1"/>
        <end position="18"/>
    </location>
</feature>
<evidence type="ECO:0000256" key="7">
    <source>
        <dbReference type="ARBA" id="ARBA00022729"/>
    </source>
</evidence>
<evidence type="ECO:0000259" key="15">
    <source>
        <dbReference type="SMART" id="SM00936"/>
    </source>
</evidence>
<keyword evidence="11" id="KW-0961">Cell wall biogenesis/degradation</keyword>
<dbReference type="InterPro" id="IPR012338">
    <property type="entry name" value="Beta-lactam/transpept-like"/>
</dbReference>
<proteinExistence type="inferred from homology"/>
<comment type="function">
    <text evidence="1">Removes C-terminal D-alanyl residues from sugar-peptide cell wall precursors.</text>
</comment>
<keyword evidence="9" id="KW-0133">Cell shape</keyword>
<dbReference type="PRINTS" id="PR00725">
    <property type="entry name" value="DADACBPTASE1"/>
</dbReference>
<dbReference type="Proteomes" id="UP001156706">
    <property type="component" value="Unassembled WGS sequence"/>
</dbReference>
<dbReference type="EMBL" id="BSOG01000001">
    <property type="protein sequence ID" value="GLR11416.1"/>
    <property type="molecule type" value="Genomic_DNA"/>
</dbReference>
<evidence type="ECO:0000256" key="5">
    <source>
        <dbReference type="ARBA" id="ARBA00022645"/>
    </source>
</evidence>
<keyword evidence="10" id="KW-0573">Peptidoglycan synthesis</keyword>
<evidence type="ECO:0000256" key="10">
    <source>
        <dbReference type="ARBA" id="ARBA00022984"/>
    </source>
</evidence>
<dbReference type="InterPro" id="IPR015956">
    <property type="entry name" value="Peniciliin-bd_prot_C_sf"/>
</dbReference>
<evidence type="ECO:0000256" key="8">
    <source>
        <dbReference type="ARBA" id="ARBA00022801"/>
    </source>
</evidence>
<evidence type="ECO:0000256" key="1">
    <source>
        <dbReference type="ARBA" id="ARBA00003217"/>
    </source>
</evidence>
<dbReference type="Gene3D" id="2.60.410.10">
    <property type="entry name" value="D-Ala-D-Ala carboxypeptidase, C-terminal domain"/>
    <property type="match status" value="1"/>
</dbReference>
<dbReference type="Pfam" id="PF00768">
    <property type="entry name" value="Peptidase_S11"/>
    <property type="match status" value="1"/>
</dbReference>
<evidence type="ECO:0000256" key="4">
    <source>
        <dbReference type="ARBA" id="ARBA00012448"/>
    </source>
</evidence>
<comment type="catalytic activity">
    <reaction evidence="12">
        <text>Preferential cleavage: (Ac)2-L-Lys-D-Ala-|-D-Ala. Also transpeptidation of peptidyl-alanyl moieties that are N-acyl substituents of D-alanine.</text>
        <dbReference type="EC" id="3.4.16.4"/>
    </reaction>
</comment>
<organism evidence="16 17">
    <name type="scientific">Chitinimonas prasina</name>
    <dbReference type="NCBI Taxonomy" id="1434937"/>
    <lineage>
        <taxon>Bacteria</taxon>
        <taxon>Pseudomonadati</taxon>
        <taxon>Pseudomonadota</taxon>
        <taxon>Betaproteobacteria</taxon>
        <taxon>Neisseriales</taxon>
        <taxon>Chitinibacteraceae</taxon>
        <taxon>Chitinimonas</taxon>
    </lineage>
</organism>
<comment type="pathway">
    <text evidence="2">Cell wall biogenesis; peptidoglycan biosynthesis.</text>
</comment>
<evidence type="ECO:0000313" key="17">
    <source>
        <dbReference type="Proteomes" id="UP001156706"/>
    </source>
</evidence>
<keyword evidence="17" id="KW-1185">Reference proteome</keyword>
<evidence type="ECO:0000256" key="3">
    <source>
        <dbReference type="ARBA" id="ARBA00007164"/>
    </source>
</evidence>
<protein>
    <recommendedName>
        <fullName evidence="4">serine-type D-Ala-D-Ala carboxypeptidase</fullName>
        <ecNumber evidence="4">3.4.16.4</ecNumber>
    </recommendedName>
</protein>
<feature type="domain" description="Peptidase S11 D-Ala-D-Ala carboxypeptidase A C-terminal" evidence="15">
    <location>
        <begin position="270"/>
        <end position="360"/>
    </location>
</feature>
<reference evidence="17" key="1">
    <citation type="journal article" date="2019" name="Int. J. Syst. Evol. Microbiol.">
        <title>The Global Catalogue of Microorganisms (GCM) 10K type strain sequencing project: providing services to taxonomists for standard genome sequencing and annotation.</title>
        <authorList>
            <consortium name="The Broad Institute Genomics Platform"/>
            <consortium name="The Broad Institute Genome Sequencing Center for Infectious Disease"/>
            <person name="Wu L."/>
            <person name="Ma J."/>
        </authorList>
    </citation>
    <scope>NUCLEOTIDE SEQUENCE [LARGE SCALE GENOMIC DNA]</scope>
    <source>
        <strain evidence="17">NBRC 110044</strain>
    </source>
</reference>
<evidence type="ECO:0000256" key="2">
    <source>
        <dbReference type="ARBA" id="ARBA00004752"/>
    </source>
</evidence>
<comment type="similarity">
    <text evidence="3 13">Belongs to the peptidase S11 family.</text>
</comment>
<keyword evidence="6" id="KW-0645">Protease</keyword>
<dbReference type="InterPro" id="IPR018044">
    <property type="entry name" value="Peptidase_S11"/>
</dbReference>
<gene>
    <name evidence="16" type="ORF">GCM10007907_02060</name>
</gene>
<keyword evidence="8" id="KW-0378">Hydrolase</keyword>
<evidence type="ECO:0000256" key="11">
    <source>
        <dbReference type="ARBA" id="ARBA00023316"/>
    </source>
</evidence>
<dbReference type="InterPro" id="IPR001967">
    <property type="entry name" value="Peptidase_S11_N"/>
</dbReference>